<feature type="transmembrane region" description="Helical" evidence="1">
    <location>
        <begin position="16"/>
        <end position="35"/>
    </location>
</feature>
<reference evidence="2 3" key="1">
    <citation type="journal article" date="2016" name="Nat. Commun.">
        <title>Thousands of microbial genomes shed light on interconnected biogeochemical processes in an aquifer system.</title>
        <authorList>
            <person name="Anantharaman K."/>
            <person name="Brown C.T."/>
            <person name="Hug L.A."/>
            <person name="Sharon I."/>
            <person name="Castelle C.J."/>
            <person name="Probst A.J."/>
            <person name="Thomas B.C."/>
            <person name="Singh A."/>
            <person name="Wilkins M.J."/>
            <person name="Karaoz U."/>
            <person name="Brodie E.L."/>
            <person name="Williams K.H."/>
            <person name="Hubbard S.S."/>
            <person name="Banfield J.F."/>
        </authorList>
    </citation>
    <scope>NUCLEOTIDE SEQUENCE [LARGE SCALE GENOMIC DNA]</scope>
</reference>
<evidence type="ECO:0008006" key="4">
    <source>
        <dbReference type="Google" id="ProtNLM"/>
    </source>
</evidence>
<evidence type="ECO:0000256" key="1">
    <source>
        <dbReference type="SAM" id="Phobius"/>
    </source>
</evidence>
<accession>A0A1G2QF60</accession>
<name>A0A1G2QF60_9BACT</name>
<evidence type="ECO:0000313" key="3">
    <source>
        <dbReference type="Proteomes" id="UP000177838"/>
    </source>
</evidence>
<dbReference type="Pfam" id="PF02643">
    <property type="entry name" value="DUF192"/>
    <property type="match status" value="1"/>
</dbReference>
<proteinExistence type="predicted"/>
<dbReference type="EMBL" id="MHTK01000008">
    <property type="protein sequence ID" value="OHA59255.1"/>
    <property type="molecule type" value="Genomic_DNA"/>
</dbReference>
<dbReference type="InterPro" id="IPR003795">
    <property type="entry name" value="DUF192"/>
</dbReference>
<organism evidence="2 3">
    <name type="scientific">Candidatus Vogelbacteria bacterium RIFOXYD1_FULL_46_19</name>
    <dbReference type="NCBI Taxonomy" id="1802439"/>
    <lineage>
        <taxon>Bacteria</taxon>
        <taxon>Candidatus Vogeliibacteriota</taxon>
    </lineage>
</organism>
<dbReference type="InterPro" id="IPR038695">
    <property type="entry name" value="Saro_0823-like_sf"/>
</dbReference>
<dbReference type="STRING" id="1802439.A2589_03535"/>
<sequence>MFINPDSGRLNRRFRFQVVFGLVVLIIVASVFYWAGEVQVPETELESDMISTVEELEEVAEIPEVISTSETQATKKAQVGPLVRIKHQVIPVEVRRTHAELAAGLSGWPNLPADEGMLFIFPEFSKPAFWMPDMNFPIDMVWIRDGEIVGITANVSNEFDQANPDFYYPPEPINYVLEVNAGFMARSGLTVGDQLTFENI</sequence>
<keyword evidence="1" id="KW-1133">Transmembrane helix</keyword>
<dbReference type="Gene3D" id="2.60.120.1140">
    <property type="entry name" value="Protein of unknown function DUF192"/>
    <property type="match status" value="1"/>
</dbReference>
<dbReference type="PANTHER" id="PTHR37953">
    <property type="entry name" value="UPF0127 PROTEIN MJ1496"/>
    <property type="match status" value="1"/>
</dbReference>
<keyword evidence="1" id="KW-0812">Transmembrane</keyword>
<comment type="caution">
    <text evidence="2">The sequence shown here is derived from an EMBL/GenBank/DDBJ whole genome shotgun (WGS) entry which is preliminary data.</text>
</comment>
<dbReference type="Proteomes" id="UP000177838">
    <property type="component" value="Unassembled WGS sequence"/>
</dbReference>
<dbReference type="PANTHER" id="PTHR37953:SF1">
    <property type="entry name" value="UPF0127 PROTEIN MJ1496"/>
    <property type="match status" value="1"/>
</dbReference>
<keyword evidence="1" id="KW-0472">Membrane</keyword>
<protein>
    <recommendedName>
        <fullName evidence="4">DUF192 domain-containing protein</fullName>
    </recommendedName>
</protein>
<evidence type="ECO:0000313" key="2">
    <source>
        <dbReference type="EMBL" id="OHA59255.1"/>
    </source>
</evidence>
<gene>
    <name evidence="2" type="ORF">A2589_03535</name>
</gene>
<dbReference type="AlphaFoldDB" id="A0A1G2QF60"/>